<dbReference type="AlphaFoldDB" id="A0A1H8WGF3"/>
<evidence type="ECO:0000313" key="2">
    <source>
        <dbReference type="Proteomes" id="UP000199126"/>
    </source>
</evidence>
<dbReference type="EMBL" id="FODV01000029">
    <property type="protein sequence ID" value="SEP26679.1"/>
    <property type="molecule type" value="Genomic_DNA"/>
</dbReference>
<evidence type="ECO:0000313" key="1">
    <source>
        <dbReference type="EMBL" id="SEP26679.1"/>
    </source>
</evidence>
<protein>
    <submittedName>
        <fullName evidence="1">5-methylcytosine-specific restriction enzyme A</fullName>
    </submittedName>
</protein>
<organism evidence="1 2">
    <name type="scientific">Halogranum amylolyticum</name>
    <dbReference type="NCBI Taxonomy" id="660520"/>
    <lineage>
        <taxon>Archaea</taxon>
        <taxon>Methanobacteriati</taxon>
        <taxon>Methanobacteriota</taxon>
        <taxon>Stenosarchaea group</taxon>
        <taxon>Halobacteria</taxon>
        <taxon>Halobacteriales</taxon>
        <taxon>Haloferacaceae</taxon>
    </lineage>
</organism>
<proteinExistence type="predicted"/>
<accession>A0A1H8WGF3</accession>
<dbReference type="Proteomes" id="UP000199126">
    <property type="component" value="Unassembled WGS sequence"/>
</dbReference>
<sequence length="175" mass="20572">MGSNKQSKLIKSIGRAPNPGWVNSYFNLVDSMLSETSLTSDDPRLVMSLPAKRTLPVTVNNRYVLHPFRKEQSRTEFILPANQGSVNKYLKEADRKGRFDAIYNEDESQRPWFVGFDGNPERIVDNEFKRLWLSAVEREIKRAKKSPYRRYHEPIVYKTAKDQDYRERVIREAFK</sequence>
<gene>
    <name evidence="1" type="ORF">SAMN04487948_12929</name>
</gene>
<keyword evidence="2" id="KW-1185">Reference proteome</keyword>
<name>A0A1H8WGF3_9EURY</name>
<reference evidence="2" key="1">
    <citation type="submission" date="2016-10" db="EMBL/GenBank/DDBJ databases">
        <authorList>
            <person name="Varghese N."/>
            <person name="Submissions S."/>
        </authorList>
    </citation>
    <scope>NUCLEOTIDE SEQUENCE [LARGE SCALE GENOMIC DNA]</scope>
    <source>
        <strain evidence="2">CGMCC 1.10121</strain>
    </source>
</reference>